<reference evidence="2" key="1">
    <citation type="submission" date="2017-03" db="EMBL/GenBank/DDBJ databases">
        <title>Genomes of endolithic fungi from Antarctica.</title>
        <authorList>
            <person name="Coleine C."/>
            <person name="Masonjones S."/>
            <person name="Stajich J.E."/>
        </authorList>
    </citation>
    <scope>NUCLEOTIDE SEQUENCE [LARGE SCALE GENOMIC DNA]</scope>
    <source>
        <strain evidence="2">CCFEE 5527</strain>
    </source>
</reference>
<dbReference type="Pfam" id="PF11951">
    <property type="entry name" value="Fungal_trans_2"/>
    <property type="match status" value="1"/>
</dbReference>
<comment type="caution">
    <text evidence="1">The sequence shown here is derived from an EMBL/GenBank/DDBJ whole genome shotgun (WGS) entry which is preliminary data.</text>
</comment>
<dbReference type="Proteomes" id="UP000192596">
    <property type="component" value="Unassembled WGS sequence"/>
</dbReference>
<dbReference type="STRING" id="1507870.A0A1V8TQ79"/>
<dbReference type="InterPro" id="IPR021858">
    <property type="entry name" value="Fun_TF"/>
</dbReference>
<accession>A0A1V8TQ79</accession>
<dbReference type="OrthoDB" id="5380854at2759"/>
<dbReference type="EMBL" id="NAJO01000003">
    <property type="protein sequence ID" value="OQO13543.1"/>
    <property type="molecule type" value="Genomic_DNA"/>
</dbReference>
<protein>
    <submittedName>
        <fullName evidence="1">Uncharacterized protein</fullName>
    </submittedName>
</protein>
<organism evidence="1 2">
    <name type="scientific">Cryoendolithus antarcticus</name>
    <dbReference type="NCBI Taxonomy" id="1507870"/>
    <lineage>
        <taxon>Eukaryota</taxon>
        <taxon>Fungi</taxon>
        <taxon>Dikarya</taxon>
        <taxon>Ascomycota</taxon>
        <taxon>Pezizomycotina</taxon>
        <taxon>Dothideomycetes</taxon>
        <taxon>Dothideomycetidae</taxon>
        <taxon>Cladosporiales</taxon>
        <taxon>Cladosporiaceae</taxon>
        <taxon>Cryoendolithus</taxon>
    </lineage>
</organism>
<evidence type="ECO:0000313" key="1">
    <source>
        <dbReference type="EMBL" id="OQO13543.1"/>
    </source>
</evidence>
<keyword evidence="2" id="KW-1185">Reference proteome</keyword>
<sequence>MAHIRPCDPLFAATIWPAFVAGAETSDLQQQEWITRRFLQLWEVGPWGTVRSALDVLRGIWLDKKENLVSDEQNTAGDAAVHYDWILKLKNAGVDWLII</sequence>
<proteinExistence type="predicted"/>
<name>A0A1V8TQ79_9PEZI</name>
<dbReference type="InParanoid" id="A0A1V8TQ79"/>
<gene>
    <name evidence="1" type="ORF">B0A48_01772</name>
</gene>
<evidence type="ECO:0000313" key="2">
    <source>
        <dbReference type="Proteomes" id="UP000192596"/>
    </source>
</evidence>
<dbReference type="AlphaFoldDB" id="A0A1V8TQ79"/>